<dbReference type="Proteomes" id="UP001303373">
    <property type="component" value="Chromosome 11"/>
</dbReference>
<feature type="binding site" evidence="4">
    <location>
        <position position="135"/>
    </location>
    <ligand>
        <name>Zn(2+)</name>
        <dbReference type="ChEBI" id="CHEBI:29105"/>
    </ligand>
</feature>
<keyword evidence="7" id="KW-1185">Reference proteome</keyword>
<proteinExistence type="inferred from homology"/>
<dbReference type="PANTHER" id="PTHR11085">
    <property type="entry name" value="NAD-DEPENDENT PROTEIN DEACYLASE SIRTUIN-5, MITOCHONDRIAL-RELATED"/>
    <property type="match status" value="1"/>
</dbReference>
<dbReference type="EMBL" id="CP138590">
    <property type="protein sequence ID" value="WPH03935.1"/>
    <property type="molecule type" value="Genomic_DNA"/>
</dbReference>
<reference evidence="6 7" key="1">
    <citation type="submission" date="2023-11" db="EMBL/GenBank/DDBJ databases">
        <title>An acidophilic fungus is an integral part of prey digestion in a carnivorous sundew plant.</title>
        <authorList>
            <person name="Tsai I.J."/>
        </authorList>
    </citation>
    <scope>NUCLEOTIDE SEQUENCE [LARGE SCALE GENOMIC DNA]</scope>
    <source>
        <strain evidence="6">169a</strain>
    </source>
</reference>
<comment type="similarity">
    <text evidence="1">Belongs to the sirtuin family. Class I subfamily.</text>
</comment>
<keyword evidence="4" id="KW-0479">Metal-binding</keyword>
<dbReference type="InterPro" id="IPR003000">
    <property type="entry name" value="Sirtuin"/>
</dbReference>
<evidence type="ECO:0000259" key="5">
    <source>
        <dbReference type="PROSITE" id="PS50305"/>
    </source>
</evidence>
<dbReference type="SUPFAM" id="SSF52467">
    <property type="entry name" value="DHS-like NAD/FAD-binding domain"/>
    <property type="match status" value="1"/>
</dbReference>
<keyword evidence="4" id="KW-0862">Zinc</keyword>
<sequence>MESNADNTLIDSLKNSTRILALIGAGLSRPSGLPTFRHEGSIWRGKPVSSMATRSAFAEDPGLVWQFYESRRQMALRALPNRGHKALAELARAKPEFLAITQNIDGLSERAGHLASNLAVLHGTLFTVTCFDPECTYSRSNHEMHPIVPQLALPPWDITDPESILPPVAIEDLPHCPKCTTGLLRPGVVLFGDKLPTDCLDRIDAWFDDSSDIELMLVVGTSGRVFPAAEFIHRAAQKGAQIAVFNVEVETDELEEGDWSVLGDASVSLPNLIGQALGIEI</sequence>
<dbReference type="GO" id="GO:0005634">
    <property type="term" value="C:nucleus"/>
    <property type="evidence" value="ECO:0007669"/>
    <property type="project" value="TreeGrafter"/>
</dbReference>
<dbReference type="GO" id="GO:0070403">
    <property type="term" value="F:NAD+ binding"/>
    <property type="evidence" value="ECO:0007669"/>
    <property type="project" value="InterPro"/>
</dbReference>
<dbReference type="InterPro" id="IPR029035">
    <property type="entry name" value="DHS-like_NAD/FAD-binding_dom"/>
</dbReference>
<gene>
    <name evidence="6" type="ORF">R9X50_00681800</name>
</gene>
<dbReference type="InterPro" id="IPR026590">
    <property type="entry name" value="Ssirtuin_cat_dom"/>
</dbReference>
<keyword evidence="2" id="KW-0808">Transferase</keyword>
<keyword evidence="3" id="KW-0520">NAD</keyword>
<feature type="binding site" evidence="4">
    <location>
        <position position="179"/>
    </location>
    <ligand>
        <name>Zn(2+)</name>
        <dbReference type="ChEBI" id="CHEBI:29105"/>
    </ligand>
</feature>
<name>A0AAQ3MAD5_9PEZI</name>
<accession>A0AAQ3MAD5</accession>
<dbReference type="InterPro" id="IPR026591">
    <property type="entry name" value="Sirtuin_cat_small_dom_sf"/>
</dbReference>
<dbReference type="Pfam" id="PF02146">
    <property type="entry name" value="SIR2"/>
    <property type="match status" value="1"/>
</dbReference>
<evidence type="ECO:0000256" key="4">
    <source>
        <dbReference type="PROSITE-ProRule" id="PRU00236"/>
    </source>
</evidence>
<evidence type="ECO:0000313" key="6">
    <source>
        <dbReference type="EMBL" id="WPH03935.1"/>
    </source>
</evidence>
<evidence type="ECO:0000313" key="7">
    <source>
        <dbReference type="Proteomes" id="UP001303373"/>
    </source>
</evidence>
<dbReference type="PROSITE" id="PS50305">
    <property type="entry name" value="SIRTUIN"/>
    <property type="match status" value="1"/>
</dbReference>
<organism evidence="6 7">
    <name type="scientific">Acrodontium crateriforme</name>
    <dbReference type="NCBI Taxonomy" id="150365"/>
    <lineage>
        <taxon>Eukaryota</taxon>
        <taxon>Fungi</taxon>
        <taxon>Dikarya</taxon>
        <taxon>Ascomycota</taxon>
        <taxon>Pezizomycotina</taxon>
        <taxon>Dothideomycetes</taxon>
        <taxon>Dothideomycetidae</taxon>
        <taxon>Mycosphaerellales</taxon>
        <taxon>Teratosphaeriaceae</taxon>
        <taxon>Acrodontium</taxon>
    </lineage>
</organism>
<feature type="binding site" evidence="4">
    <location>
        <position position="130"/>
    </location>
    <ligand>
        <name>Zn(2+)</name>
        <dbReference type="ChEBI" id="CHEBI:29105"/>
    </ligand>
</feature>
<feature type="binding site" evidence="4">
    <location>
        <position position="176"/>
    </location>
    <ligand>
        <name>Zn(2+)</name>
        <dbReference type="ChEBI" id="CHEBI:29105"/>
    </ligand>
</feature>
<feature type="domain" description="Deacetylase sirtuin-type" evidence="5">
    <location>
        <begin position="1"/>
        <end position="280"/>
    </location>
</feature>
<feature type="active site" description="Proton acceptor" evidence="4">
    <location>
        <position position="122"/>
    </location>
</feature>
<dbReference type="GO" id="GO:0017136">
    <property type="term" value="F:histone deacetylase activity, NAD-dependent"/>
    <property type="evidence" value="ECO:0007669"/>
    <property type="project" value="TreeGrafter"/>
</dbReference>
<protein>
    <recommendedName>
        <fullName evidence="5">Deacetylase sirtuin-type domain-containing protein</fullName>
    </recommendedName>
</protein>
<dbReference type="Gene3D" id="3.40.50.1220">
    <property type="entry name" value="TPP-binding domain"/>
    <property type="match status" value="1"/>
</dbReference>
<dbReference type="AlphaFoldDB" id="A0AAQ3MAD5"/>
<dbReference type="PANTHER" id="PTHR11085:SF10">
    <property type="entry name" value="NAD-DEPENDENT PROTEIN DEACYLASE SIRTUIN-5, MITOCHONDRIAL-RELATED"/>
    <property type="match status" value="1"/>
</dbReference>
<dbReference type="InterPro" id="IPR050134">
    <property type="entry name" value="NAD-dep_sirtuin_deacylases"/>
</dbReference>
<dbReference type="GO" id="GO:0046872">
    <property type="term" value="F:metal ion binding"/>
    <property type="evidence" value="ECO:0007669"/>
    <property type="project" value="UniProtKB-KW"/>
</dbReference>
<dbReference type="Gene3D" id="3.30.1600.10">
    <property type="entry name" value="SIR2/SIRT2 'Small Domain"/>
    <property type="match status" value="1"/>
</dbReference>
<evidence type="ECO:0000256" key="3">
    <source>
        <dbReference type="ARBA" id="ARBA00023027"/>
    </source>
</evidence>
<evidence type="ECO:0000256" key="1">
    <source>
        <dbReference type="ARBA" id="ARBA00006924"/>
    </source>
</evidence>
<evidence type="ECO:0000256" key="2">
    <source>
        <dbReference type="ARBA" id="ARBA00022679"/>
    </source>
</evidence>